<dbReference type="InterPro" id="IPR005225">
    <property type="entry name" value="Small_GTP-bd"/>
</dbReference>
<dbReference type="GO" id="GO:0005525">
    <property type="term" value="F:GTP binding"/>
    <property type="evidence" value="ECO:0007669"/>
    <property type="project" value="InterPro"/>
</dbReference>
<comment type="caution">
    <text evidence="3">The sequence shown here is derived from an EMBL/GenBank/DDBJ whole genome shotgun (WGS) entry which is preliminary data.</text>
</comment>
<dbReference type="EMBL" id="BLKM01000549">
    <property type="protein sequence ID" value="GFG35423.1"/>
    <property type="molecule type" value="Genomic_DNA"/>
</dbReference>
<keyword evidence="4" id="KW-1185">Reference proteome</keyword>
<proteinExistence type="inferred from homology"/>
<organism evidence="3 4">
    <name type="scientific">Coptotermes formosanus</name>
    <name type="common">Formosan subterranean termite</name>
    <dbReference type="NCBI Taxonomy" id="36987"/>
    <lineage>
        <taxon>Eukaryota</taxon>
        <taxon>Metazoa</taxon>
        <taxon>Ecdysozoa</taxon>
        <taxon>Arthropoda</taxon>
        <taxon>Hexapoda</taxon>
        <taxon>Insecta</taxon>
        <taxon>Pterygota</taxon>
        <taxon>Neoptera</taxon>
        <taxon>Polyneoptera</taxon>
        <taxon>Dictyoptera</taxon>
        <taxon>Blattodea</taxon>
        <taxon>Blattoidea</taxon>
        <taxon>Termitoidae</taxon>
        <taxon>Rhinotermitidae</taxon>
        <taxon>Coptotermes</taxon>
    </lineage>
</organism>
<dbReference type="InterPro" id="IPR027417">
    <property type="entry name" value="P-loop_NTPase"/>
</dbReference>
<dbReference type="PROSITE" id="PS51419">
    <property type="entry name" value="RAB"/>
    <property type="match status" value="1"/>
</dbReference>
<evidence type="ECO:0000256" key="1">
    <source>
        <dbReference type="ARBA" id="ARBA00006270"/>
    </source>
</evidence>
<dbReference type="PANTHER" id="PTHR47978">
    <property type="match status" value="1"/>
</dbReference>
<keyword evidence="2" id="KW-0547">Nucleotide-binding</keyword>
<dbReference type="AlphaFoldDB" id="A0A6L2PS38"/>
<evidence type="ECO:0000313" key="3">
    <source>
        <dbReference type="EMBL" id="GFG35423.1"/>
    </source>
</evidence>
<evidence type="ECO:0008006" key="5">
    <source>
        <dbReference type="Google" id="ProtNLM"/>
    </source>
</evidence>
<dbReference type="OrthoDB" id="25896at2759"/>
<dbReference type="SMART" id="SM00173">
    <property type="entry name" value="RAS"/>
    <property type="match status" value="1"/>
</dbReference>
<dbReference type="Proteomes" id="UP000502823">
    <property type="component" value="Unassembled WGS sequence"/>
</dbReference>
<dbReference type="FunFam" id="3.40.50.300:FF:001447">
    <property type="entry name" value="Ras-related protein Rab-1B"/>
    <property type="match status" value="1"/>
</dbReference>
<reference evidence="4" key="1">
    <citation type="submission" date="2020-01" db="EMBL/GenBank/DDBJ databases">
        <title>Draft genome sequence of the Termite Coptotermes fromosanus.</title>
        <authorList>
            <person name="Itakura S."/>
            <person name="Yosikawa Y."/>
            <person name="Umezawa K."/>
        </authorList>
    </citation>
    <scope>NUCLEOTIDE SEQUENCE [LARGE SCALE GENOMIC DNA]</scope>
</reference>
<evidence type="ECO:0000313" key="4">
    <source>
        <dbReference type="Proteomes" id="UP000502823"/>
    </source>
</evidence>
<dbReference type="InParanoid" id="A0A6L2PS38"/>
<dbReference type="SUPFAM" id="SSF52540">
    <property type="entry name" value="P-loop containing nucleoside triphosphate hydrolases"/>
    <property type="match status" value="1"/>
</dbReference>
<sequence length="258" mass="28721">MAKEEAALLMACNRVSCVTMWSVLHIRSVRSAGYSNGRYTACGAVVLGFHGVSNVVQASISAATTDRYCNMSCGPATRERNCEDVCVVWAIFVGVTIGAAFAAKEAEANGRKFMMGIWDTAGAERYEAMSRIYYRGAKAAIVCYDVTDRASWDRAKFWITELRRYEEGCKIYLVGTKLDLLSDNLKQRAVELDLITRYSDGIQAQFIETSSKTGENVVELFQMVADDYMSNPENVRHVEETIMLNAHDTRRSCCLVSS</sequence>
<dbReference type="NCBIfam" id="TIGR00231">
    <property type="entry name" value="small_GTP"/>
    <property type="match status" value="1"/>
</dbReference>
<comment type="similarity">
    <text evidence="1">Belongs to the small GTPase superfamily. Rab family.</text>
</comment>
<accession>A0A6L2PS38</accession>
<evidence type="ECO:0000256" key="2">
    <source>
        <dbReference type="ARBA" id="ARBA00022741"/>
    </source>
</evidence>
<dbReference type="GO" id="GO:0003924">
    <property type="term" value="F:GTPase activity"/>
    <property type="evidence" value="ECO:0007669"/>
    <property type="project" value="InterPro"/>
</dbReference>
<dbReference type="Pfam" id="PF00071">
    <property type="entry name" value="Ras"/>
    <property type="match status" value="1"/>
</dbReference>
<protein>
    <recommendedName>
        <fullName evidence="5">Ras-related protein Rab-24</fullName>
    </recommendedName>
</protein>
<dbReference type="InterPro" id="IPR001806">
    <property type="entry name" value="Small_GTPase"/>
</dbReference>
<dbReference type="SMART" id="SM00174">
    <property type="entry name" value="RHO"/>
    <property type="match status" value="1"/>
</dbReference>
<dbReference type="Gene3D" id="3.40.50.300">
    <property type="entry name" value="P-loop containing nucleotide triphosphate hydrolases"/>
    <property type="match status" value="1"/>
</dbReference>
<gene>
    <name evidence="3" type="ORF">Cfor_10144</name>
</gene>
<dbReference type="SMART" id="SM00175">
    <property type="entry name" value="RAB"/>
    <property type="match status" value="1"/>
</dbReference>
<dbReference type="PRINTS" id="PR00449">
    <property type="entry name" value="RASTRNSFRMNG"/>
</dbReference>
<name>A0A6L2PS38_COPFO</name>